<dbReference type="Pfam" id="PF02566">
    <property type="entry name" value="OsmC"/>
    <property type="match status" value="1"/>
</dbReference>
<dbReference type="InterPro" id="IPR003718">
    <property type="entry name" value="OsmC/Ohr_fam"/>
</dbReference>
<evidence type="ECO:0000313" key="1">
    <source>
        <dbReference type="EMBL" id="PTQ51211.1"/>
    </source>
</evidence>
<comment type="caution">
    <text evidence="1">The sequence shown here is derived from an EMBL/GenBank/DDBJ whole genome shotgun (WGS) entry which is preliminary data.</text>
</comment>
<accession>A0A2T5G4U3</accession>
<dbReference type="EMBL" id="PEBW01000006">
    <property type="protein sequence ID" value="PTQ51211.1"/>
    <property type="molecule type" value="Genomic_DNA"/>
</dbReference>
<dbReference type="InterPro" id="IPR015946">
    <property type="entry name" value="KH_dom-like_a/b"/>
</dbReference>
<evidence type="ECO:0000313" key="2">
    <source>
        <dbReference type="Proteomes" id="UP000244016"/>
    </source>
</evidence>
<dbReference type="SUPFAM" id="SSF82784">
    <property type="entry name" value="OsmC-like"/>
    <property type="match status" value="1"/>
</dbReference>
<dbReference type="Proteomes" id="UP000244016">
    <property type="component" value="Unassembled WGS sequence"/>
</dbReference>
<name>A0A2T5G4U3_9BACL</name>
<dbReference type="Gene3D" id="3.30.300.20">
    <property type="match status" value="1"/>
</dbReference>
<dbReference type="AlphaFoldDB" id="A0A2T5G4U3"/>
<reference evidence="1 2" key="1">
    <citation type="submission" date="2017-08" db="EMBL/GenBank/DDBJ databases">
        <title>Burning lignite coal seam in the remote Altai Mountains harbors a hydrogen-driven thermophilic microbial community.</title>
        <authorList>
            <person name="Kadnikov V.V."/>
            <person name="Mardanov A.V."/>
            <person name="Ivasenko D."/>
            <person name="Beletsky A.V."/>
            <person name="Karnachuk O.V."/>
            <person name="Ravin N.V."/>
        </authorList>
    </citation>
    <scope>NUCLEOTIDE SEQUENCE [LARGE SCALE GENOMIC DNA]</scope>
    <source>
        <strain evidence="1">AL31</strain>
    </source>
</reference>
<dbReference type="PANTHER" id="PTHR34352">
    <property type="entry name" value="PROTEIN YHFA"/>
    <property type="match status" value="1"/>
</dbReference>
<sequence length="161" mass="17657">MNTGAKGEYLVHVETLWEGNLRFRSTGPSGHSVVIDADRDHGGTDQGPRPMELLLHGLAGCTGMDIVLILQRMRVPLEGLSIQVEAERAEDHPRSFTKIHLHYRFAGTNLPEDKVRRAVGLSVEKYCSASASIAAPIVVTFEVNGQTYTYGTKPHRCTSEG</sequence>
<organism evidence="1 2">
    <name type="scientific">Brockia lithotrophica</name>
    <dbReference type="NCBI Taxonomy" id="933949"/>
    <lineage>
        <taxon>Bacteria</taxon>
        <taxon>Bacillati</taxon>
        <taxon>Bacillota</taxon>
        <taxon>Bacilli</taxon>
        <taxon>Bacillales</taxon>
        <taxon>Bacillales Family X. Incertae Sedis</taxon>
        <taxon>Brockia</taxon>
    </lineage>
</organism>
<dbReference type="PANTHER" id="PTHR34352:SF1">
    <property type="entry name" value="PROTEIN YHFA"/>
    <property type="match status" value="1"/>
</dbReference>
<protein>
    <submittedName>
        <fullName evidence="1">OsmC/Ohr family protein</fullName>
    </submittedName>
</protein>
<dbReference type="InterPro" id="IPR036102">
    <property type="entry name" value="OsmC/Ohrsf"/>
</dbReference>
<gene>
    <name evidence="1" type="ORF">BLITH_0037</name>
</gene>
<proteinExistence type="predicted"/>